<reference evidence="1" key="2">
    <citation type="submission" date="2021-04" db="EMBL/GenBank/DDBJ databases">
        <authorList>
            <person name="Dong X."/>
        </authorList>
    </citation>
    <scope>NUCLEOTIDE SEQUENCE</scope>
    <source>
        <strain evidence="1">LLY</strain>
    </source>
</reference>
<keyword evidence="2" id="KW-1185">Reference proteome</keyword>
<reference evidence="1" key="1">
    <citation type="journal article" date="2021" name="mSystems">
        <title>Bacteria and Archaea Synergistically Convert Glycine Betaine to Biogenic Methane in the Formosa Cold Seep of the South China Sea.</title>
        <authorList>
            <person name="Li L."/>
            <person name="Zhang W."/>
            <person name="Zhang S."/>
            <person name="Song L."/>
            <person name="Sun Q."/>
            <person name="Zhang H."/>
            <person name="Xiang H."/>
            <person name="Dong X."/>
        </authorList>
    </citation>
    <scope>NUCLEOTIDE SEQUENCE</scope>
    <source>
        <strain evidence="1">LLY</strain>
    </source>
</reference>
<evidence type="ECO:0000313" key="2">
    <source>
        <dbReference type="Proteomes" id="UP001056766"/>
    </source>
</evidence>
<dbReference type="EMBL" id="JAGSOI010000008">
    <property type="protein sequence ID" value="MCM1986043.1"/>
    <property type="molecule type" value="Genomic_DNA"/>
</dbReference>
<sequence>MTDVTTMTGITYTGISINTEVLTELDEERGLIPRSRFLQKILEERYYSNNGIAVHKGDIDE</sequence>
<comment type="caution">
    <text evidence="1">The sequence shown here is derived from an EMBL/GenBank/DDBJ whole genome shotgun (WGS) entry which is preliminary data.</text>
</comment>
<proteinExistence type="predicted"/>
<name>A0A9E4ZDE7_9EURY</name>
<dbReference type="AlphaFoldDB" id="A0A9E4ZDE7"/>
<dbReference type="Proteomes" id="UP001056766">
    <property type="component" value="Unassembled WGS sequence"/>
</dbReference>
<organism evidence="1 2">
    <name type="scientific">Methanococcoides seepicolus</name>
    <dbReference type="NCBI Taxonomy" id="2828780"/>
    <lineage>
        <taxon>Archaea</taxon>
        <taxon>Methanobacteriati</taxon>
        <taxon>Methanobacteriota</taxon>
        <taxon>Stenosarchaea group</taxon>
        <taxon>Methanomicrobia</taxon>
        <taxon>Methanosarcinales</taxon>
        <taxon>Methanosarcinaceae</taxon>
        <taxon>Methanococcoides</taxon>
    </lineage>
</organism>
<accession>A0A9E4ZDE7</accession>
<dbReference type="RefSeq" id="WP_250867413.1">
    <property type="nucleotide sequence ID" value="NZ_JAGSOI010000008.1"/>
</dbReference>
<evidence type="ECO:0000313" key="1">
    <source>
        <dbReference type="EMBL" id="MCM1986043.1"/>
    </source>
</evidence>
<gene>
    <name evidence="1" type="ORF">KDK67_03295</name>
</gene>
<protein>
    <submittedName>
        <fullName evidence="1">Uncharacterized protein</fullName>
    </submittedName>
</protein>